<name>A0A8S2UTP4_9BILA</name>
<proteinExistence type="inferred from homology"/>
<protein>
    <recommendedName>
        <fullName evidence="3">beta-N-acetylhexosaminidase</fullName>
        <ecNumber evidence="3">3.2.1.52</ecNumber>
    </recommendedName>
</protein>
<sequence>MLDSARHFRNISTIKQLLDEMAALKMNRFHWHLTDDQGWRIEIKKYPKLTEIGSRRSRAQIGGFNSSDYVYQNHSGFYSQIEIRDLI</sequence>
<evidence type="ECO:0000259" key="5">
    <source>
        <dbReference type="Pfam" id="PF00728"/>
    </source>
</evidence>
<dbReference type="Gene3D" id="3.20.20.80">
    <property type="entry name" value="Glycosidases"/>
    <property type="match status" value="1"/>
</dbReference>
<reference evidence="6" key="1">
    <citation type="submission" date="2021-02" db="EMBL/GenBank/DDBJ databases">
        <authorList>
            <person name="Nowell W R."/>
        </authorList>
    </citation>
    <scope>NUCLEOTIDE SEQUENCE</scope>
</reference>
<gene>
    <name evidence="6" type="ORF">TMI583_LOCUS41576</name>
</gene>
<organism evidence="6 7">
    <name type="scientific">Didymodactylos carnosus</name>
    <dbReference type="NCBI Taxonomy" id="1234261"/>
    <lineage>
        <taxon>Eukaryota</taxon>
        <taxon>Metazoa</taxon>
        <taxon>Spiralia</taxon>
        <taxon>Gnathifera</taxon>
        <taxon>Rotifera</taxon>
        <taxon>Eurotatoria</taxon>
        <taxon>Bdelloidea</taxon>
        <taxon>Philodinida</taxon>
        <taxon>Philodinidae</taxon>
        <taxon>Didymodactylos</taxon>
    </lineage>
</organism>
<dbReference type="EC" id="3.2.1.52" evidence="3"/>
<dbReference type="InterPro" id="IPR025705">
    <property type="entry name" value="Beta_hexosaminidase_sua/sub"/>
</dbReference>
<comment type="caution">
    <text evidence="6">The sequence shown here is derived from an EMBL/GenBank/DDBJ whole genome shotgun (WGS) entry which is preliminary data.</text>
</comment>
<dbReference type="Proteomes" id="UP000682733">
    <property type="component" value="Unassembled WGS sequence"/>
</dbReference>
<evidence type="ECO:0000313" key="6">
    <source>
        <dbReference type="EMBL" id="CAF4361224.1"/>
    </source>
</evidence>
<evidence type="ECO:0000256" key="3">
    <source>
        <dbReference type="ARBA" id="ARBA00012663"/>
    </source>
</evidence>
<dbReference type="SUPFAM" id="SSF51445">
    <property type="entry name" value="(Trans)glycosidases"/>
    <property type="match status" value="1"/>
</dbReference>
<dbReference type="GO" id="GO:0016020">
    <property type="term" value="C:membrane"/>
    <property type="evidence" value="ECO:0007669"/>
    <property type="project" value="TreeGrafter"/>
</dbReference>
<dbReference type="GO" id="GO:0005975">
    <property type="term" value="P:carbohydrate metabolic process"/>
    <property type="evidence" value="ECO:0007669"/>
    <property type="project" value="InterPro"/>
</dbReference>
<dbReference type="PANTHER" id="PTHR22600:SF57">
    <property type="entry name" value="BETA-N-ACETYLHEXOSAMINIDASE"/>
    <property type="match status" value="1"/>
</dbReference>
<comment type="catalytic activity">
    <reaction evidence="1">
        <text>Hydrolysis of terminal non-reducing N-acetyl-D-hexosamine residues in N-acetyl-beta-D-hexosaminides.</text>
        <dbReference type="EC" id="3.2.1.52"/>
    </reaction>
</comment>
<evidence type="ECO:0000313" key="7">
    <source>
        <dbReference type="Proteomes" id="UP000682733"/>
    </source>
</evidence>
<evidence type="ECO:0000256" key="1">
    <source>
        <dbReference type="ARBA" id="ARBA00001231"/>
    </source>
</evidence>
<dbReference type="EMBL" id="CAJOBA010065856">
    <property type="protein sequence ID" value="CAF4361224.1"/>
    <property type="molecule type" value="Genomic_DNA"/>
</dbReference>
<accession>A0A8S2UTP4</accession>
<feature type="domain" description="Glycoside hydrolase family 20 catalytic" evidence="5">
    <location>
        <begin position="1"/>
        <end position="87"/>
    </location>
</feature>
<dbReference type="InterPro" id="IPR015883">
    <property type="entry name" value="Glyco_hydro_20_cat"/>
</dbReference>
<dbReference type="GO" id="GO:0030203">
    <property type="term" value="P:glycosaminoglycan metabolic process"/>
    <property type="evidence" value="ECO:0007669"/>
    <property type="project" value="TreeGrafter"/>
</dbReference>
<dbReference type="GO" id="GO:0004563">
    <property type="term" value="F:beta-N-acetylhexosaminidase activity"/>
    <property type="evidence" value="ECO:0007669"/>
    <property type="project" value="UniProtKB-EC"/>
</dbReference>
<keyword evidence="4" id="KW-0378">Hydrolase</keyword>
<evidence type="ECO:0000256" key="2">
    <source>
        <dbReference type="ARBA" id="ARBA00006285"/>
    </source>
</evidence>
<feature type="non-terminal residue" evidence="6">
    <location>
        <position position="1"/>
    </location>
</feature>
<evidence type="ECO:0000256" key="4">
    <source>
        <dbReference type="ARBA" id="ARBA00022801"/>
    </source>
</evidence>
<dbReference type="PANTHER" id="PTHR22600">
    <property type="entry name" value="BETA-HEXOSAMINIDASE"/>
    <property type="match status" value="1"/>
</dbReference>
<dbReference type="AlphaFoldDB" id="A0A8S2UTP4"/>
<dbReference type="Pfam" id="PF00728">
    <property type="entry name" value="Glyco_hydro_20"/>
    <property type="match status" value="1"/>
</dbReference>
<dbReference type="InterPro" id="IPR017853">
    <property type="entry name" value="GH"/>
</dbReference>
<comment type="similarity">
    <text evidence="2">Belongs to the glycosyl hydrolase 20 family.</text>
</comment>